<keyword evidence="1" id="KW-1133">Transmembrane helix</keyword>
<dbReference type="EMBL" id="LCRD01000080">
    <property type="protein sequence ID" value="KKW28217.1"/>
    <property type="molecule type" value="Genomic_DNA"/>
</dbReference>
<feature type="transmembrane region" description="Helical" evidence="1">
    <location>
        <begin position="107"/>
        <end position="134"/>
    </location>
</feature>
<evidence type="ECO:0000313" key="2">
    <source>
        <dbReference type="EMBL" id="KKW28217.1"/>
    </source>
</evidence>
<dbReference type="AlphaFoldDB" id="A0A0G1ZJN5"/>
<evidence type="ECO:0000256" key="1">
    <source>
        <dbReference type="SAM" id="Phobius"/>
    </source>
</evidence>
<keyword evidence="1" id="KW-0472">Membrane</keyword>
<protein>
    <recommendedName>
        <fullName evidence="4">Glycerophosphoryl diester phosphodiesterase membrane domain-containing protein</fullName>
    </recommendedName>
</protein>
<comment type="caution">
    <text evidence="2">The sequence shown here is derived from an EMBL/GenBank/DDBJ whole genome shotgun (WGS) entry which is preliminary data.</text>
</comment>
<proteinExistence type="predicted"/>
<evidence type="ECO:0008006" key="4">
    <source>
        <dbReference type="Google" id="ProtNLM"/>
    </source>
</evidence>
<reference evidence="2 3" key="1">
    <citation type="journal article" date="2015" name="Nature">
        <title>rRNA introns, odd ribosomes, and small enigmatic genomes across a large radiation of phyla.</title>
        <authorList>
            <person name="Brown C.T."/>
            <person name="Hug L.A."/>
            <person name="Thomas B.C."/>
            <person name="Sharon I."/>
            <person name="Castelle C.J."/>
            <person name="Singh A."/>
            <person name="Wilkins M.J."/>
            <person name="Williams K.H."/>
            <person name="Banfield J.F."/>
        </authorList>
    </citation>
    <scope>NUCLEOTIDE SEQUENCE [LARGE SCALE GENOMIC DNA]</scope>
</reference>
<evidence type="ECO:0000313" key="3">
    <source>
        <dbReference type="Proteomes" id="UP000034846"/>
    </source>
</evidence>
<accession>A0A0G1ZJN5</accession>
<sequence length="294" mass="31296">MSIITIGQIIDRSLERYREHFKELFGISLWILVAFIPLAVSGLIGPAQGEVISTSRAILLGFLNTGSALVITVVSLWVGISLILAIDQAERGKSIDVKALSKQAWKLFFPFALLSAVVALLVSSIALLAAPGFLFMVIGTLGGYDLLGSIGFLLFAVGAVAAIVLIIKFSIELIFTQYSFILNTKGKPLSWPAMKSALKDSRALVHGRWFATLLRIGIPSLIFSLVVFGANYLISLGGGVLLAMSAGSLPDIAIKIGVVLLSLFVVATNALAMPLYSIATYILYDSLSGTSSRS</sequence>
<organism evidence="2 3">
    <name type="scientific">Candidatus Uhrbacteria bacterium GW2011_GWD2_52_7</name>
    <dbReference type="NCBI Taxonomy" id="1618989"/>
    <lineage>
        <taxon>Bacteria</taxon>
        <taxon>Candidatus Uhriibacteriota</taxon>
    </lineage>
</organism>
<feature type="transmembrane region" description="Helical" evidence="1">
    <location>
        <begin position="57"/>
        <end position="86"/>
    </location>
</feature>
<feature type="transmembrane region" description="Helical" evidence="1">
    <location>
        <begin position="24"/>
        <end position="45"/>
    </location>
</feature>
<feature type="transmembrane region" description="Helical" evidence="1">
    <location>
        <begin position="254"/>
        <end position="284"/>
    </location>
</feature>
<gene>
    <name evidence="2" type="ORF">UY72_C0080G0005</name>
</gene>
<feature type="transmembrane region" description="Helical" evidence="1">
    <location>
        <begin position="209"/>
        <end position="234"/>
    </location>
</feature>
<name>A0A0G1ZJN5_9BACT</name>
<dbReference type="Proteomes" id="UP000034846">
    <property type="component" value="Unassembled WGS sequence"/>
</dbReference>
<keyword evidence="1" id="KW-0812">Transmembrane</keyword>